<sequence length="308" mass="33968">MSQLMSTKEVAAHLGVNEKMIYSLISEKGLPASKVTGKWLFPRHLVDRWVEAHTINLQPTAGAMPASEGLLVIAGSNDPLLEQMIGVFNGLYPDNLAVFGNLGSLGGIRCLKQDLCHIATSHLLQENGSEYNFEIAEQFLQPAPVVVNFCRRHQGLIVAKGNPRRIRATADLGQPGLRVVNRKLGTGTRQLFDRELKAADLAPGRIDGYDNECQRHMDVGLAVLKGQADAGPAIQPVAEQLGLDFIPWRWERYDLLMHKERFFDKAMQQFLGLLHETRFQASAAAFQGYDTSISGKIIFPQAPKAAEA</sequence>
<dbReference type="SUPFAM" id="SSF53850">
    <property type="entry name" value="Periplasmic binding protein-like II"/>
    <property type="match status" value="1"/>
</dbReference>
<dbReference type="InterPro" id="IPR024370">
    <property type="entry name" value="PBP_domain"/>
</dbReference>
<comment type="caution">
    <text evidence="3">The sequence shown here is derived from an EMBL/GenBank/DDBJ whole genome shotgun (WGS) entry which is preliminary data.</text>
</comment>
<reference evidence="3" key="1">
    <citation type="submission" date="2022-04" db="EMBL/GenBank/DDBJ databases">
        <title>Desulfatitalea alkaliphila sp. nov., a novel anaerobic sulfate-reducing bacterium isolated from terrestrial mud volcano, Taman Peninsula, Russia.</title>
        <authorList>
            <person name="Khomyakova M.A."/>
            <person name="Merkel A.Y."/>
            <person name="Slobodkin A.I."/>
        </authorList>
    </citation>
    <scope>NUCLEOTIDE SEQUENCE</scope>
    <source>
        <strain evidence="3">M08but</strain>
    </source>
</reference>
<dbReference type="Gene3D" id="3.40.190.10">
    <property type="entry name" value="Periplasmic binding protein-like II"/>
    <property type="match status" value="1"/>
</dbReference>
<organism evidence="3 4">
    <name type="scientific">Desulfatitalea alkaliphila</name>
    <dbReference type="NCBI Taxonomy" id="2929485"/>
    <lineage>
        <taxon>Bacteria</taxon>
        <taxon>Pseudomonadati</taxon>
        <taxon>Thermodesulfobacteriota</taxon>
        <taxon>Desulfobacteria</taxon>
        <taxon>Desulfobacterales</taxon>
        <taxon>Desulfosarcinaceae</taxon>
        <taxon>Desulfatitalea</taxon>
    </lineage>
</organism>
<evidence type="ECO:0000313" key="4">
    <source>
        <dbReference type="Proteomes" id="UP001165427"/>
    </source>
</evidence>
<feature type="domain" description="PBP" evidence="1">
    <location>
        <begin position="97"/>
        <end position="274"/>
    </location>
</feature>
<accession>A0AA41UHA7</accession>
<dbReference type="AlphaFoldDB" id="A0AA41UHA7"/>
<name>A0AA41UHA7_9BACT</name>
<feature type="domain" description="Helix-turn-helix" evidence="2">
    <location>
        <begin position="4"/>
        <end position="53"/>
    </location>
</feature>
<proteinExistence type="predicted"/>
<dbReference type="InterPro" id="IPR041657">
    <property type="entry name" value="HTH_17"/>
</dbReference>
<gene>
    <name evidence="3" type="ORF">MRX98_02395</name>
</gene>
<dbReference type="RefSeq" id="WP_246902703.1">
    <property type="nucleotide sequence ID" value="NZ_JALJRB010000002.1"/>
</dbReference>
<dbReference type="PANTHER" id="PTHR38431:SF1">
    <property type="entry name" value="BLL2305 PROTEIN"/>
    <property type="match status" value="1"/>
</dbReference>
<dbReference type="Pfam" id="PF12727">
    <property type="entry name" value="PBP_like"/>
    <property type="match status" value="1"/>
</dbReference>
<dbReference type="InterPro" id="IPR010093">
    <property type="entry name" value="SinI_DNA-bd"/>
</dbReference>
<dbReference type="GO" id="GO:0003677">
    <property type="term" value="F:DNA binding"/>
    <property type="evidence" value="ECO:0007669"/>
    <property type="project" value="InterPro"/>
</dbReference>
<evidence type="ECO:0000259" key="2">
    <source>
        <dbReference type="Pfam" id="PF12728"/>
    </source>
</evidence>
<dbReference type="EMBL" id="JALJRB010000002">
    <property type="protein sequence ID" value="MCJ8499410.1"/>
    <property type="molecule type" value="Genomic_DNA"/>
</dbReference>
<protein>
    <submittedName>
        <fullName evidence="3">Helix-turn-helix transcriptional regulator</fullName>
    </submittedName>
</protein>
<dbReference type="PANTHER" id="PTHR38431">
    <property type="entry name" value="BLL2305 PROTEIN"/>
    <property type="match status" value="1"/>
</dbReference>
<evidence type="ECO:0000259" key="1">
    <source>
        <dbReference type="Pfam" id="PF12727"/>
    </source>
</evidence>
<dbReference type="NCBIfam" id="TIGR01764">
    <property type="entry name" value="excise"/>
    <property type="match status" value="1"/>
</dbReference>
<keyword evidence="4" id="KW-1185">Reference proteome</keyword>
<dbReference type="Pfam" id="PF12728">
    <property type="entry name" value="HTH_17"/>
    <property type="match status" value="1"/>
</dbReference>
<evidence type="ECO:0000313" key="3">
    <source>
        <dbReference type="EMBL" id="MCJ8499410.1"/>
    </source>
</evidence>
<dbReference type="Proteomes" id="UP001165427">
    <property type="component" value="Unassembled WGS sequence"/>
</dbReference>